<keyword evidence="9" id="KW-1185">Reference proteome</keyword>
<dbReference type="Pfam" id="PF10204">
    <property type="entry name" value="DuoxA"/>
    <property type="match status" value="1"/>
</dbReference>
<organism evidence="8 9">
    <name type="scientific">Cervus elaphus hippelaphus</name>
    <name type="common">European red deer</name>
    <dbReference type="NCBI Taxonomy" id="46360"/>
    <lineage>
        <taxon>Eukaryota</taxon>
        <taxon>Metazoa</taxon>
        <taxon>Chordata</taxon>
        <taxon>Craniata</taxon>
        <taxon>Vertebrata</taxon>
        <taxon>Euteleostomi</taxon>
        <taxon>Mammalia</taxon>
        <taxon>Eutheria</taxon>
        <taxon>Laurasiatheria</taxon>
        <taxon>Artiodactyla</taxon>
        <taxon>Ruminantia</taxon>
        <taxon>Pecora</taxon>
        <taxon>Cervidae</taxon>
        <taxon>Cervinae</taxon>
        <taxon>Cervus</taxon>
    </lineage>
</organism>
<sequence length="320" mass="34927">MTLWDGVLPFYPQPRHAAGLSVPLLIVILVFLVLAASFLLILPGIRGHSRWFWLVRVLLSLFIGAEIVAAHFSAEWSVGSVSTKTSYKAFSVERVRAHVGLHVGLEGVNITLTGTPVQQLNETIDYNEQFIWRVGQNYAGAYAEALEKGLPYPVLYLAEKFTPSSPCGVYYQYRLAGHYASATLWVAFCFWLLSNMLLSMPVPHYGGLALLITGAFALFSVFAFASISSMEMGRPGSEALTAPFTHPQPRPDCAVAGVLCLLLGAAVLSLHYARPSALRLFLEGSVKDLESPTKGSSPLILSNPLHKQFRASDLTISTNL</sequence>
<dbReference type="InterPro" id="IPR018469">
    <property type="entry name" value="Dual_oxidase_maturation_fac"/>
</dbReference>
<keyword evidence="4 7" id="KW-1133">Transmembrane helix</keyword>
<protein>
    <recommendedName>
        <fullName evidence="10">DUOXA2</fullName>
    </recommendedName>
</protein>
<accession>A0A212CU52</accession>
<dbReference type="Proteomes" id="UP000242450">
    <property type="component" value="Chromosome 12"/>
</dbReference>
<evidence type="ECO:0000256" key="5">
    <source>
        <dbReference type="ARBA" id="ARBA00023136"/>
    </source>
</evidence>
<comment type="subcellular location">
    <subcellularLocation>
        <location evidence="1">Membrane</location>
        <topology evidence="1">Multi-pass membrane protein</topology>
    </subcellularLocation>
</comment>
<dbReference type="PANTHER" id="PTHR31158">
    <property type="entry name" value="DUAL OXIDASE 2"/>
    <property type="match status" value="1"/>
</dbReference>
<evidence type="ECO:0000313" key="8">
    <source>
        <dbReference type="EMBL" id="OWK09493.1"/>
    </source>
</evidence>
<reference evidence="8 9" key="1">
    <citation type="journal article" date="2018" name="Mol. Genet. Genomics">
        <title>The red deer Cervus elaphus genome CerEla1.0: sequencing, annotating, genes, and chromosomes.</title>
        <authorList>
            <person name="Bana N.A."/>
            <person name="Nyiri A."/>
            <person name="Nagy J."/>
            <person name="Frank K."/>
            <person name="Nagy T."/>
            <person name="Steger V."/>
            <person name="Schiller M."/>
            <person name="Lakatos P."/>
            <person name="Sugar L."/>
            <person name="Horn P."/>
            <person name="Barta E."/>
            <person name="Orosz L."/>
        </authorList>
    </citation>
    <scope>NUCLEOTIDE SEQUENCE [LARGE SCALE GENOMIC DNA]</scope>
    <source>
        <strain evidence="8">Hungarian</strain>
    </source>
</reference>
<feature type="transmembrane region" description="Helical" evidence="7">
    <location>
        <begin position="20"/>
        <end position="41"/>
    </location>
</feature>
<comment type="similarity">
    <text evidence="2">Belongs to the DUOXA family.</text>
</comment>
<evidence type="ECO:0000256" key="7">
    <source>
        <dbReference type="SAM" id="Phobius"/>
    </source>
</evidence>
<feature type="transmembrane region" description="Helical" evidence="7">
    <location>
        <begin position="179"/>
        <end position="198"/>
    </location>
</feature>
<comment type="caution">
    <text evidence="8">The sequence shown here is derived from an EMBL/GenBank/DDBJ whole genome shotgun (WGS) entry which is preliminary data.</text>
</comment>
<feature type="transmembrane region" description="Helical" evidence="7">
    <location>
        <begin position="254"/>
        <end position="273"/>
    </location>
</feature>
<evidence type="ECO:0000256" key="3">
    <source>
        <dbReference type="ARBA" id="ARBA00022692"/>
    </source>
</evidence>
<dbReference type="OrthoDB" id="10042652at2759"/>
<evidence type="ECO:0000313" key="9">
    <source>
        <dbReference type="Proteomes" id="UP000242450"/>
    </source>
</evidence>
<keyword evidence="3 7" id="KW-0812">Transmembrane</keyword>
<dbReference type="GO" id="GO:0015031">
    <property type="term" value="P:protein transport"/>
    <property type="evidence" value="ECO:0007669"/>
    <property type="project" value="InterPro"/>
</dbReference>
<name>A0A212CU52_CEREH</name>
<keyword evidence="5 7" id="KW-0472">Membrane</keyword>
<dbReference type="GO" id="GO:0005789">
    <property type="term" value="C:endoplasmic reticulum membrane"/>
    <property type="evidence" value="ECO:0007669"/>
    <property type="project" value="InterPro"/>
</dbReference>
<feature type="transmembrane region" description="Helical" evidence="7">
    <location>
        <begin position="205"/>
        <end position="227"/>
    </location>
</feature>
<evidence type="ECO:0008006" key="10">
    <source>
        <dbReference type="Google" id="ProtNLM"/>
    </source>
</evidence>
<evidence type="ECO:0000256" key="1">
    <source>
        <dbReference type="ARBA" id="ARBA00004141"/>
    </source>
</evidence>
<gene>
    <name evidence="8" type="ORF">Celaphus_00006148</name>
</gene>
<dbReference type="PANTHER" id="PTHR31158:SF2">
    <property type="entry name" value="DUAL OXIDASE MATURATION FACTOR 2"/>
    <property type="match status" value="1"/>
</dbReference>
<evidence type="ECO:0000256" key="4">
    <source>
        <dbReference type="ARBA" id="ARBA00022989"/>
    </source>
</evidence>
<dbReference type="AlphaFoldDB" id="A0A212CU52"/>
<dbReference type="EMBL" id="MKHE01000012">
    <property type="protein sequence ID" value="OWK09493.1"/>
    <property type="molecule type" value="Genomic_DNA"/>
</dbReference>
<evidence type="ECO:0000256" key="2">
    <source>
        <dbReference type="ARBA" id="ARBA00009816"/>
    </source>
</evidence>
<evidence type="ECO:0000256" key="6">
    <source>
        <dbReference type="ARBA" id="ARBA00023180"/>
    </source>
</evidence>
<keyword evidence="6" id="KW-0325">Glycoprotein</keyword>
<feature type="transmembrane region" description="Helical" evidence="7">
    <location>
        <begin position="53"/>
        <end position="74"/>
    </location>
</feature>
<proteinExistence type="inferred from homology"/>